<evidence type="ECO:0000256" key="1">
    <source>
        <dbReference type="SAM" id="MobiDB-lite"/>
    </source>
</evidence>
<dbReference type="EMBL" id="CAJVCH010293785">
    <property type="protein sequence ID" value="CAG7785319.1"/>
    <property type="molecule type" value="Genomic_DNA"/>
</dbReference>
<dbReference type="Proteomes" id="UP000708208">
    <property type="component" value="Unassembled WGS sequence"/>
</dbReference>
<protein>
    <submittedName>
        <fullName evidence="2">Uncharacterized protein</fullName>
    </submittedName>
</protein>
<reference evidence="2" key="1">
    <citation type="submission" date="2021-06" db="EMBL/GenBank/DDBJ databases">
        <authorList>
            <person name="Hodson N. C."/>
            <person name="Mongue J. A."/>
            <person name="Jaron S. K."/>
        </authorList>
    </citation>
    <scope>NUCLEOTIDE SEQUENCE</scope>
</reference>
<gene>
    <name evidence="2" type="ORF">AFUS01_LOCUS23951</name>
</gene>
<dbReference type="AlphaFoldDB" id="A0A8J2KI39"/>
<evidence type="ECO:0000313" key="2">
    <source>
        <dbReference type="EMBL" id="CAG7785319.1"/>
    </source>
</evidence>
<feature type="region of interest" description="Disordered" evidence="1">
    <location>
        <begin position="30"/>
        <end position="49"/>
    </location>
</feature>
<keyword evidence="3" id="KW-1185">Reference proteome</keyword>
<sequence length="49" mass="5329">QTPIPKVPAAATLTTPTKRYHYPRILLSVGSSESPLFGPARDFPPPELL</sequence>
<organism evidence="2 3">
    <name type="scientific">Allacma fusca</name>
    <dbReference type="NCBI Taxonomy" id="39272"/>
    <lineage>
        <taxon>Eukaryota</taxon>
        <taxon>Metazoa</taxon>
        <taxon>Ecdysozoa</taxon>
        <taxon>Arthropoda</taxon>
        <taxon>Hexapoda</taxon>
        <taxon>Collembola</taxon>
        <taxon>Symphypleona</taxon>
        <taxon>Sminthuridae</taxon>
        <taxon>Allacma</taxon>
    </lineage>
</organism>
<comment type="caution">
    <text evidence="2">The sequence shown here is derived from an EMBL/GenBank/DDBJ whole genome shotgun (WGS) entry which is preliminary data.</text>
</comment>
<name>A0A8J2KI39_9HEXA</name>
<proteinExistence type="predicted"/>
<feature type="non-terminal residue" evidence="2">
    <location>
        <position position="1"/>
    </location>
</feature>
<evidence type="ECO:0000313" key="3">
    <source>
        <dbReference type="Proteomes" id="UP000708208"/>
    </source>
</evidence>
<accession>A0A8J2KI39</accession>
<feature type="non-terminal residue" evidence="2">
    <location>
        <position position="49"/>
    </location>
</feature>